<keyword evidence="6" id="KW-0832">Ubl conjugation</keyword>
<dbReference type="Proteomes" id="UP000230069">
    <property type="component" value="Unassembled WGS sequence"/>
</dbReference>
<feature type="non-terminal residue" evidence="13">
    <location>
        <position position="1"/>
    </location>
</feature>
<feature type="compositionally biased region" description="Basic and acidic residues" evidence="11">
    <location>
        <begin position="220"/>
        <end position="242"/>
    </location>
</feature>
<keyword evidence="10" id="KW-0175">Coiled coil</keyword>
<dbReference type="SMART" id="SM00571">
    <property type="entry name" value="DDT"/>
    <property type="match status" value="1"/>
</dbReference>
<dbReference type="GO" id="GO:0006355">
    <property type="term" value="P:regulation of DNA-templated transcription"/>
    <property type="evidence" value="ECO:0007669"/>
    <property type="project" value="InterPro"/>
</dbReference>
<evidence type="ECO:0000256" key="3">
    <source>
        <dbReference type="ARBA" id="ARBA00022490"/>
    </source>
</evidence>
<evidence type="ECO:0000256" key="9">
    <source>
        <dbReference type="ARBA" id="ARBA00023242"/>
    </source>
</evidence>
<dbReference type="PANTHER" id="PTHR31169">
    <property type="entry name" value="OS05G0300700 PROTEIN"/>
    <property type="match status" value="1"/>
</dbReference>
<dbReference type="InterPro" id="IPR018866">
    <property type="entry name" value="Znf-4CXXC_R1"/>
</dbReference>
<dbReference type="GO" id="GO:0005737">
    <property type="term" value="C:cytoplasm"/>
    <property type="evidence" value="ECO:0007669"/>
    <property type="project" value="UniProtKB-SubCell"/>
</dbReference>
<name>A0A2G5F6I3_AQUCA</name>
<organism evidence="13 14">
    <name type="scientific">Aquilegia coerulea</name>
    <name type="common">Rocky mountain columbine</name>
    <dbReference type="NCBI Taxonomy" id="218851"/>
    <lineage>
        <taxon>Eukaryota</taxon>
        <taxon>Viridiplantae</taxon>
        <taxon>Streptophyta</taxon>
        <taxon>Embryophyta</taxon>
        <taxon>Tracheophyta</taxon>
        <taxon>Spermatophyta</taxon>
        <taxon>Magnoliopsida</taxon>
        <taxon>Ranunculales</taxon>
        <taxon>Ranunculaceae</taxon>
        <taxon>Thalictroideae</taxon>
        <taxon>Aquilegia</taxon>
    </lineage>
</organism>
<keyword evidence="3" id="KW-0963">Cytoplasm</keyword>
<protein>
    <recommendedName>
        <fullName evidence="12">DDT domain-containing protein</fullName>
    </recommendedName>
</protein>
<gene>
    <name evidence="13" type="ORF">AQUCO_00201116v1</name>
</gene>
<feature type="region of interest" description="Disordered" evidence="11">
    <location>
        <begin position="215"/>
        <end position="262"/>
    </location>
</feature>
<dbReference type="AlphaFoldDB" id="A0A2G5F6I3"/>
<feature type="compositionally biased region" description="Low complexity" evidence="11">
    <location>
        <begin position="84"/>
        <end position="93"/>
    </location>
</feature>
<evidence type="ECO:0000259" key="12">
    <source>
        <dbReference type="PROSITE" id="PS50827"/>
    </source>
</evidence>
<evidence type="ECO:0000313" key="13">
    <source>
        <dbReference type="EMBL" id="PIA63550.1"/>
    </source>
</evidence>
<dbReference type="InterPro" id="IPR018501">
    <property type="entry name" value="DDT_dom"/>
</dbReference>
<evidence type="ECO:0000256" key="6">
    <source>
        <dbReference type="ARBA" id="ARBA00022843"/>
    </source>
</evidence>
<dbReference type="PROSITE" id="PS50827">
    <property type="entry name" value="DDT"/>
    <property type="match status" value="1"/>
</dbReference>
<keyword evidence="7" id="KW-0805">Transcription regulation</keyword>
<evidence type="ECO:0000313" key="14">
    <source>
        <dbReference type="Proteomes" id="UP000230069"/>
    </source>
</evidence>
<accession>A0A2G5F6I3</accession>
<evidence type="ECO:0000256" key="4">
    <source>
        <dbReference type="ARBA" id="ARBA00022499"/>
    </source>
</evidence>
<feature type="compositionally biased region" description="Polar residues" evidence="11">
    <location>
        <begin position="60"/>
        <end position="83"/>
    </location>
</feature>
<evidence type="ECO:0000256" key="5">
    <source>
        <dbReference type="ARBA" id="ARBA00022553"/>
    </source>
</evidence>
<evidence type="ECO:0000256" key="10">
    <source>
        <dbReference type="SAM" id="Coils"/>
    </source>
</evidence>
<feature type="domain" description="DDT" evidence="12">
    <location>
        <begin position="285"/>
        <end position="350"/>
    </location>
</feature>
<dbReference type="OrthoDB" id="298344at2759"/>
<dbReference type="GO" id="GO:0005634">
    <property type="term" value="C:nucleus"/>
    <property type="evidence" value="ECO:0007669"/>
    <property type="project" value="UniProtKB-SubCell"/>
</dbReference>
<evidence type="ECO:0000256" key="8">
    <source>
        <dbReference type="ARBA" id="ARBA00023163"/>
    </source>
</evidence>
<reference evidence="13 14" key="1">
    <citation type="submission" date="2017-09" db="EMBL/GenBank/DDBJ databases">
        <title>WGS assembly of Aquilegia coerulea Goldsmith.</title>
        <authorList>
            <person name="Hodges S."/>
            <person name="Kramer E."/>
            <person name="Nordborg M."/>
            <person name="Tomkins J."/>
            <person name="Borevitz J."/>
            <person name="Derieg N."/>
            <person name="Yan J."/>
            <person name="Mihaltcheva S."/>
            <person name="Hayes R.D."/>
            <person name="Rokhsar D."/>
        </authorList>
    </citation>
    <scope>NUCLEOTIDE SEQUENCE [LARGE SCALE GENOMIC DNA]</scope>
    <source>
        <strain evidence="14">cv. Goldsmith</strain>
    </source>
</reference>
<evidence type="ECO:0000256" key="11">
    <source>
        <dbReference type="SAM" id="MobiDB-lite"/>
    </source>
</evidence>
<dbReference type="Pfam" id="PF10497">
    <property type="entry name" value="zf-4CXXC_R1"/>
    <property type="match status" value="1"/>
</dbReference>
<keyword evidence="8" id="KW-0804">Transcription</keyword>
<feature type="coiled-coil region" evidence="10">
    <location>
        <begin position="426"/>
        <end position="457"/>
    </location>
</feature>
<keyword evidence="5" id="KW-0597">Phosphoprotein</keyword>
<keyword evidence="14" id="KW-1185">Reference proteome</keyword>
<comment type="subcellular location">
    <subcellularLocation>
        <location evidence="2">Cytoplasm</location>
    </subcellularLocation>
    <subcellularLocation>
        <location evidence="1">Nucleus</location>
    </subcellularLocation>
</comment>
<dbReference type="PANTHER" id="PTHR31169:SF8">
    <property type="entry name" value="ZINC-FINGER DOMAIN OF MONOAMINE-OXIDASE A REPRESSOR R1 PROTEIN"/>
    <property type="match status" value="1"/>
</dbReference>
<keyword evidence="4" id="KW-1017">Isopeptide bond</keyword>
<evidence type="ECO:0000256" key="1">
    <source>
        <dbReference type="ARBA" id="ARBA00004123"/>
    </source>
</evidence>
<sequence length="592" mass="66780">KKIKFLLTVMAISPSPNRCPKRNLSLQSENQIQENKKKVKKTLFDSQENADSASELVPIQSDSSSEQIPIQSDSASEQIPIQLSSITTTTTSSQPRKKRTKDPGVRVVGGRIYSMLGNTCHQCRQKTMDFVAECKGQEKNKRCKLKFCFKCLLNRYGEEAEEVNKLEDWTCPKCRGICNCSLCMKKRGHQPTGILVHFAKATGYRSVSDMLDVNGTGKEISSDENKPKPDVDEEESNLKKITEDEEETQRSGVKGNVEDKPKPDVDIPLPVGIALTTVSNIELPAKDVGPALQFLEFCCAFQEVLELKNGEPELVLRELTSGSTSCQSQYSTVVRLHIQLLSLIQKDMGEECPLSPTSNGSSWLQALGKCISESQCEFKDLPSEFFDRGGDEYENLDSSTRLRLLNFICDEVLCTTDLRGWIDKQKEILFKRAKEAKEKILAAKDKERRLKKQMQNEFAKATLLNGGAPLSVSEHEDLVSRIKGETAKTHSEKLEAIGMVPKTEERSDAVRSEPVLLNENGLILWKLQSYSAEPKILLQDIGMDSEKREDKWFTYDAEQQQEVENYISFQRKKRTDCIKSKKSTIKNEVFFT</sequence>
<evidence type="ECO:0000256" key="2">
    <source>
        <dbReference type="ARBA" id="ARBA00004496"/>
    </source>
</evidence>
<feature type="region of interest" description="Disordered" evidence="11">
    <location>
        <begin position="47"/>
        <end position="104"/>
    </location>
</feature>
<proteinExistence type="predicted"/>
<dbReference type="InterPro" id="IPR040221">
    <property type="entry name" value="CDCA7/CDA7L"/>
</dbReference>
<evidence type="ECO:0000256" key="7">
    <source>
        <dbReference type="ARBA" id="ARBA00023015"/>
    </source>
</evidence>
<dbReference type="EMBL" id="KZ305019">
    <property type="protein sequence ID" value="PIA63550.1"/>
    <property type="molecule type" value="Genomic_DNA"/>
</dbReference>
<keyword evidence="9" id="KW-0539">Nucleus</keyword>